<feature type="region of interest" description="Disordered" evidence="1">
    <location>
        <begin position="36"/>
        <end position="56"/>
    </location>
</feature>
<dbReference type="AlphaFoldDB" id="A0A223HVA5"/>
<evidence type="ECO:0000313" key="2">
    <source>
        <dbReference type="EMBL" id="AST56297.1"/>
    </source>
</evidence>
<organism evidence="2 3">
    <name type="scientific">Thermoanaerobacterium thermosaccharolyticum</name>
    <name type="common">Clostridium thermosaccharolyticum</name>
    <dbReference type="NCBI Taxonomy" id="1517"/>
    <lineage>
        <taxon>Bacteria</taxon>
        <taxon>Bacillati</taxon>
        <taxon>Bacillota</taxon>
        <taxon>Clostridia</taxon>
        <taxon>Thermoanaerobacterales</taxon>
        <taxon>Thermoanaerobacteraceae</taxon>
        <taxon>Thermoanaerobacterium</taxon>
    </lineage>
</organism>
<proteinExistence type="predicted"/>
<protein>
    <submittedName>
        <fullName evidence="2">Putative 26s proteasome regulatory particle subunit Rpn5p</fullName>
    </submittedName>
</protein>
<dbReference type="EMBL" id="CP016893">
    <property type="protein sequence ID" value="AST56297.1"/>
    <property type="molecule type" value="Genomic_DNA"/>
</dbReference>
<accession>A0A223HVA5</accession>
<reference evidence="2 3" key="1">
    <citation type="submission" date="2016-08" db="EMBL/GenBank/DDBJ databases">
        <title>A novel genetic cassette of butanologenic Thermoanaerobacterium thermosaccharolyticum that directly convert cellulose to butanol.</title>
        <authorList>
            <person name="Li T."/>
            <person name="He J."/>
        </authorList>
    </citation>
    <scope>NUCLEOTIDE SEQUENCE [LARGE SCALE GENOMIC DNA]</scope>
    <source>
        <strain evidence="2 3">TG57</strain>
    </source>
</reference>
<keyword evidence="2" id="KW-0647">Proteasome</keyword>
<evidence type="ECO:0000256" key="1">
    <source>
        <dbReference type="SAM" id="MobiDB-lite"/>
    </source>
</evidence>
<evidence type="ECO:0000313" key="3">
    <source>
        <dbReference type="Proteomes" id="UP000214975"/>
    </source>
</evidence>
<gene>
    <name evidence="2" type="ORF">Thert_00035</name>
</gene>
<dbReference type="GO" id="GO:0000502">
    <property type="term" value="C:proteasome complex"/>
    <property type="evidence" value="ECO:0007669"/>
    <property type="project" value="UniProtKB-KW"/>
</dbReference>
<name>A0A223HVA5_THETR</name>
<sequence length="56" mass="6716">MLCKAKTDRKVKSKGKKEIKLAVYISKRNECRENELDRKRSKQFSKDISLKDKWKT</sequence>
<dbReference type="Proteomes" id="UP000214975">
    <property type="component" value="Chromosome"/>
</dbReference>